<evidence type="ECO:0000313" key="2">
    <source>
        <dbReference type="Proteomes" id="UP000592294"/>
    </source>
</evidence>
<name>A0A850RE78_9GAMM</name>
<dbReference type="AlphaFoldDB" id="A0A850RE78"/>
<protein>
    <recommendedName>
        <fullName evidence="3">ABC transporter substrate-binding protein</fullName>
    </recommendedName>
</protein>
<keyword evidence="2" id="KW-1185">Reference proteome</keyword>
<reference evidence="1 2" key="1">
    <citation type="submission" date="2020-06" db="EMBL/GenBank/DDBJ databases">
        <title>Whole-genome sequence of Allochromatium humboldtianum DSM 21881, type strain.</title>
        <authorList>
            <person name="Kyndt J.A."/>
            <person name="Meyer T.E."/>
        </authorList>
    </citation>
    <scope>NUCLEOTIDE SEQUENCE [LARGE SCALE GENOMIC DNA]</scope>
    <source>
        <strain evidence="1 2">DSM 21881</strain>
    </source>
</reference>
<sequence length="313" mass="34323">MAGCIPRAGGRNRPGRRWRAWLAGLVLLIAWGARPLPAAECREAPLMLVHPVVSVTYEPIISQLAAGLMSDTTAPTAVCTLPELDRYRGSPVPRRLVAVGESAYAAARRAFPQARVWPILVQDRPAGVDRGVSRFVAPALVIAELHTLSPTIETLVFVYRATVPDTVVQQARAAAQARGLAWEAIAVDDLRAAARAIEQVRQQATPTRAVWLHRDVLALNPDILIPPLVRRSWEIGFPVISDDADSVERGLLMALTPDYRALGRTLAAWPTQEPAPGWRDIDTVRRVLNRRTARAIGAARHPAEETHFDVIFD</sequence>
<dbReference type="Gene3D" id="3.40.50.2300">
    <property type="match status" value="1"/>
</dbReference>
<evidence type="ECO:0000313" key="1">
    <source>
        <dbReference type="EMBL" id="NVZ10536.1"/>
    </source>
</evidence>
<gene>
    <name evidence="1" type="ORF">HW932_14825</name>
</gene>
<evidence type="ECO:0008006" key="3">
    <source>
        <dbReference type="Google" id="ProtNLM"/>
    </source>
</evidence>
<comment type="caution">
    <text evidence="1">The sequence shown here is derived from an EMBL/GenBank/DDBJ whole genome shotgun (WGS) entry which is preliminary data.</text>
</comment>
<dbReference type="Proteomes" id="UP000592294">
    <property type="component" value="Unassembled WGS sequence"/>
</dbReference>
<dbReference type="EMBL" id="JABZEO010000010">
    <property type="protein sequence ID" value="NVZ10536.1"/>
    <property type="molecule type" value="Genomic_DNA"/>
</dbReference>
<accession>A0A850RE78</accession>
<organism evidence="1 2">
    <name type="scientific">Allochromatium humboldtianum</name>
    <dbReference type="NCBI Taxonomy" id="504901"/>
    <lineage>
        <taxon>Bacteria</taxon>
        <taxon>Pseudomonadati</taxon>
        <taxon>Pseudomonadota</taxon>
        <taxon>Gammaproteobacteria</taxon>
        <taxon>Chromatiales</taxon>
        <taxon>Chromatiaceae</taxon>
        <taxon>Allochromatium</taxon>
    </lineage>
</organism>
<proteinExistence type="predicted"/>